<evidence type="ECO:0008006" key="8">
    <source>
        <dbReference type="Google" id="ProtNLM"/>
    </source>
</evidence>
<dbReference type="InterPro" id="IPR002401">
    <property type="entry name" value="Cyt_P450_E_grp-I"/>
</dbReference>
<evidence type="ECO:0000313" key="6">
    <source>
        <dbReference type="EnsemblPlants" id="QL10p008322:mrna:CDS:1"/>
    </source>
</evidence>
<reference evidence="6" key="2">
    <citation type="submission" date="2021-01" db="UniProtKB">
        <authorList>
            <consortium name="EnsemblPlants"/>
        </authorList>
    </citation>
    <scope>IDENTIFICATION</scope>
</reference>
<protein>
    <recommendedName>
        <fullName evidence="8">Cytochrome P450</fullName>
    </recommendedName>
</protein>
<evidence type="ECO:0000256" key="1">
    <source>
        <dbReference type="ARBA" id="ARBA00010617"/>
    </source>
</evidence>
<dbReference type="InParanoid" id="A0A7N2MNF1"/>
<dbReference type="GO" id="GO:0005506">
    <property type="term" value="F:iron ion binding"/>
    <property type="evidence" value="ECO:0007669"/>
    <property type="project" value="InterPro"/>
</dbReference>
<evidence type="ECO:0000256" key="4">
    <source>
        <dbReference type="PIRSR" id="PIRSR602401-1"/>
    </source>
</evidence>
<reference evidence="6 7" key="1">
    <citation type="journal article" date="2016" name="G3 (Bethesda)">
        <title>First Draft Assembly and Annotation of the Genome of a California Endemic Oak Quercus lobata Nee (Fagaceae).</title>
        <authorList>
            <person name="Sork V.L."/>
            <person name="Fitz-Gibbon S.T."/>
            <person name="Puiu D."/>
            <person name="Crepeau M."/>
            <person name="Gugger P.F."/>
            <person name="Sherman R."/>
            <person name="Stevens K."/>
            <person name="Langley C.H."/>
            <person name="Pellegrini M."/>
            <person name="Salzberg S.L."/>
        </authorList>
    </citation>
    <scope>NUCLEOTIDE SEQUENCE [LARGE SCALE GENOMIC DNA]</scope>
    <source>
        <strain evidence="6 7">cv. SW786</strain>
    </source>
</reference>
<dbReference type="GO" id="GO:0016705">
    <property type="term" value="F:oxidoreductase activity, acting on paired donors, with incorporation or reduction of molecular oxygen"/>
    <property type="evidence" value="ECO:0007669"/>
    <property type="project" value="InterPro"/>
</dbReference>
<sequence length="104" mass="11795">MPKYRVMTYDIATRTQVFINVRAIGRNPGLWDNLEKFQLEKFLTSSIDFKEHDFQLILFGAGRRGCLGISFSITTVKLVLANIVYNFDWTLPGGTKGGNVDMTD</sequence>
<dbReference type="PANTHER" id="PTHR47955:SF15">
    <property type="entry name" value="CYTOCHROME P450 71A2-LIKE"/>
    <property type="match status" value="1"/>
</dbReference>
<dbReference type="PRINTS" id="PR00463">
    <property type="entry name" value="EP450I"/>
</dbReference>
<dbReference type="SUPFAM" id="SSF48264">
    <property type="entry name" value="Cytochrome P450"/>
    <property type="match status" value="1"/>
</dbReference>
<dbReference type="PANTHER" id="PTHR47955">
    <property type="entry name" value="CYTOCHROME P450 FAMILY 71 PROTEIN"/>
    <property type="match status" value="1"/>
</dbReference>
<dbReference type="EMBL" id="LRBV02000010">
    <property type="status" value="NOT_ANNOTATED_CDS"/>
    <property type="molecule type" value="Genomic_DNA"/>
</dbReference>
<evidence type="ECO:0000313" key="7">
    <source>
        <dbReference type="Proteomes" id="UP000594261"/>
    </source>
</evidence>
<keyword evidence="5" id="KW-0503">Monooxygenase</keyword>
<dbReference type="Proteomes" id="UP000594261">
    <property type="component" value="Chromosome 10"/>
</dbReference>
<name>A0A7N2MNF1_QUELO</name>
<dbReference type="AlphaFoldDB" id="A0A7N2MNF1"/>
<keyword evidence="3 4" id="KW-0408">Iron</keyword>
<keyword evidence="2 4" id="KW-0479">Metal-binding</keyword>
<dbReference type="InterPro" id="IPR017972">
    <property type="entry name" value="Cyt_P450_CS"/>
</dbReference>
<feature type="binding site" description="axial binding residue" evidence="4">
    <location>
        <position position="66"/>
    </location>
    <ligand>
        <name>heme</name>
        <dbReference type="ChEBI" id="CHEBI:30413"/>
    </ligand>
    <ligandPart>
        <name>Fe</name>
        <dbReference type="ChEBI" id="CHEBI:18248"/>
    </ligandPart>
</feature>
<dbReference type="Pfam" id="PF00067">
    <property type="entry name" value="p450"/>
    <property type="match status" value="1"/>
</dbReference>
<dbReference type="GO" id="GO:0020037">
    <property type="term" value="F:heme binding"/>
    <property type="evidence" value="ECO:0007669"/>
    <property type="project" value="InterPro"/>
</dbReference>
<comment type="cofactor">
    <cofactor evidence="4">
        <name>heme</name>
        <dbReference type="ChEBI" id="CHEBI:30413"/>
    </cofactor>
</comment>
<organism evidence="6 7">
    <name type="scientific">Quercus lobata</name>
    <name type="common">Valley oak</name>
    <dbReference type="NCBI Taxonomy" id="97700"/>
    <lineage>
        <taxon>Eukaryota</taxon>
        <taxon>Viridiplantae</taxon>
        <taxon>Streptophyta</taxon>
        <taxon>Embryophyta</taxon>
        <taxon>Tracheophyta</taxon>
        <taxon>Spermatophyta</taxon>
        <taxon>Magnoliopsida</taxon>
        <taxon>eudicotyledons</taxon>
        <taxon>Gunneridae</taxon>
        <taxon>Pentapetalae</taxon>
        <taxon>rosids</taxon>
        <taxon>fabids</taxon>
        <taxon>Fagales</taxon>
        <taxon>Fagaceae</taxon>
        <taxon>Quercus</taxon>
    </lineage>
</organism>
<dbReference type="PROSITE" id="PS00086">
    <property type="entry name" value="CYTOCHROME_P450"/>
    <property type="match status" value="1"/>
</dbReference>
<accession>A0A7N2MNF1</accession>
<evidence type="ECO:0000256" key="2">
    <source>
        <dbReference type="ARBA" id="ARBA00022723"/>
    </source>
</evidence>
<dbReference type="Gramene" id="QL10p008322:mrna">
    <property type="protein sequence ID" value="QL10p008322:mrna:CDS:1"/>
    <property type="gene ID" value="QL10p008322"/>
</dbReference>
<dbReference type="InterPro" id="IPR001128">
    <property type="entry name" value="Cyt_P450"/>
</dbReference>
<dbReference type="EnsemblPlants" id="QL10p008322:mrna">
    <property type="protein sequence ID" value="QL10p008322:mrna:CDS:1"/>
    <property type="gene ID" value="QL10p008322"/>
</dbReference>
<keyword evidence="7" id="KW-1185">Reference proteome</keyword>
<dbReference type="InterPro" id="IPR036396">
    <property type="entry name" value="Cyt_P450_sf"/>
</dbReference>
<proteinExistence type="inferred from homology"/>
<keyword evidence="4 5" id="KW-0349">Heme</keyword>
<comment type="similarity">
    <text evidence="1 5">Belongs to the cytochrome P450 family.</text>
</comment>
<dbReference type="GO" id="GO:0004497">
    <property type="term" value="F:monooxygenase activity"/>
    <property type="evidence" value="ECO:0007669"/>
    <property type="project" value="UniProtKB-KW"/>
</dbReference>
<keyword evidence="5" id="KW-0560">Oxidoreductase</keyword>
<evidence type="ECO:0000256" key="5">
    <source>
        <dbReference type="RuleBase" id="RU000461"/>
    </source>
</evidence>
<dbReference type="OMA" id="FANCYTI"/>
<dbReference type="Gene3D" id="1.10.630.10">
    <property type="entry name" value="Cytochrome P450"/>
    <property type="match status" value="1"/>
</dbReference>
<evidence type="ECO:0000256" key="3">
    <source>
        <dbReference type="ARBA" id="ARBA00023004"/>
    </source>
</evidence>